<dbReference type="InterPro" id="IPR036390">
    <property type="entry name" value="WH_DNA-bd_sf"/>
</dbReference>
<dbReference type="InterPro" id="IPR011991">
    <property type="entry name" value="ArsR-like_HTH"/>
</dbReference>
<dbReference type="Proteomes" id="UP000281261">
    <property type="component" value="Unassembled WGS sequence"/>
</dbReference>
<comment type="caution">
    <text evidence="3">The sequence shown here is derived from an EMBL/GenBank/DDBJ whole genome shotgun (WGS) entry which is preliminary data.</text>
</comment>
<evidence type="ECO:0000259" key="1">
    <source>
        <dbReference type="Pfam" id="PF00149"/>
    </source>
</evidence>
<sequence length="391" mass="45830">MVNWTEEKIDLIRTLSQKYSDSEIAKILKDTYPNEEFSRNSVKRIRQVKGIKKKREVSLTPQINIQINYPEVKKKILEWLKEDKLSIGEISRRLDRSKETVIKMLDALKEEGYEVSLDEETKQAELRKAIKTEFKPIKYQKLYRTTYKIGLISDTHLCSKFQQITLLHTAYDIMEKEKVDFCIHCGDLVDGWEVYRGQEFEIFTKGIDEQREYAIKNYPKTKKFKTYIVSGNHDYSFIKKYGYNIVRAICKEREDLVYRGEVGAKFEIKDVIIELLHPTGGRAYALSYKPQKFIEAMAGDIISQIQTKKETKIPQIFLIGHYHSSLYFPYLGFSIYAVPCFQATTPYLKARGYHPSIGFWIISLSVGEKRNCGIIENKYYDFSSEVIDNDY</sequence>
<gene>
    <name evidence="3" type="ORF">DRH29_04605</name>
</gene>
<protein>
    <recommendedName>
        <fullName evidence="5">Calcineurin-like phosphoesterase domain-containing protein</fullName>
    </recommendedName>
</protein>
<reference evidence="3 4" key="1">
    <citation type="submission" date="2018-06" db="EMBL/GenBank/DDBJ databases">
        <title>Extensive metabolic versatility and redundancy in microbially diverse, dynamic hydrothermal sediments.</title>
        <authorList>
            <person name="Dombrowski N."/>
            <person name="Teske A."/>
            <person name="Baker B.J."/>
        </authorList>
    </citation>
    <scope>NUCLEOTIDE SEQUENCE [LARGE SCALE GENOMIC DNA]</scope>
    <source>
        <strain evidence="3">B79_G16</strain>
    </source>
</reference>
<evidence type="ECO:0000313" key="3">
    <source>
        <dbReference type="EMBL" id="RLC36424.1"/>
    </source>
</evidence>
<dbReference type="Gene3D" id="1.10.10.10">
    <property type="entry name" value="Winged helix-like DNA-binding domain superfamily/Winged helix DNA-binding domain"/>
    <property type="match status" value="1"/>
</dbReference>
<dbReference type="Pfam" id="PF08279">
    <property type="entry name" value="HTH_11"/>
    <property type="match status" value="1"/>
</dbReference>
<evidence type="ECO:0008006" key="5">
    <source>
        <dbReference type="Google" id="ProtNLM"/>
    </source>
</evidence>
<evidence type="ECO:0000259" key="2">
    <source>
        <dbReference type="Pfam" id="PF08279"/>
    </source>
</evidence>
<dbReference type="InterPro" id="IPR036388">
    <property type="entry name" value="WH-like_DNA-bd_sf"/>
</dbReference>
<dbReference type="InterPro" id="IPR029052">
    <property type="entry name" value="Metallo-depent_PP-like"/>
</dbReference>
<dbReference type="InterPro" id="IPR013196">
    <property type="entry name" value="HTH_11"/>
</dbReference>
<dbReference type="Gene3D" id="3.60.21.10">
    <property type="match status" value="1"/>
</dbReference>
<accession>A0A420ZBQ7</accession>
<feature type="domain" description="Helix-turn-helix type 11" evidence="2">
    <location>
        <begin position="74"/>
        <end position="115"/>
    </location>
</feature>
<dbReference type="InterPro" id="IPR004843">
    <property type="entry name" value="Calcineurin-like_PHP"/>
</dbReference>
<dbReference type="EMBL" id="QMNG01000057">
    <property type="protein sequence ID" value="RLC36424.1"/>
    <property type="molecule type" value="Genomic_DNA"/>
</dbReference>
<organism evidence="3 4">
    <name type="scientific">candidate division Kazan bacterium</name>
    <dbReference type="NCBI Taxonomy" id="2202143"/>
    <lineage>
        <taxon>Bacteria</taxon>
        <taxon>Bacteria division Kazan-3B-28</taxon>
    </lineage>
</organism>
<dbReference type="CDD" id="cd00090">
    <property type="entry name" value="HTH_ARSR"/>
    <property type="match status" value="1"/>
</dbReference>
<name>A0A420ZBQ7_UNCK3</name>
<dbReference type="SUPFAM" id="SSF46785">
    <property type="entry name" value="Winged helix' DNA-binding domain"/>
    <property type="match status" value="1"/>
</dbReference>
<dbReference type="AlphaFoldDB" id="A0A420ZBQ7"/>
<evidence type="ECO:0000313" key="4">
    <source>
        <dbReference type="Proteomes" id="UP000281261"/>
    </source>
</evidence>
<dbReference type="GO" id="GO:0016787">
    <property type="term" value="F:hydrolase activity"/>
    <property type="evidence" value="ECO:0007669"/>
    <property type="project" value="InterPro"/>
</dbReference>
<proteinExistence type="predicted"/>
<feature type="domain" description="Calcineurin-like phosphoesterase" evidence="1">
    <location>
        <begin position="148"/>
        <end position="270"/>
    </location>
</feature>
<dbReference type="Pfam" id="PF00149">
    <property type="entry name" value="Metallophos"/>
    <property type="match status" value="1"/>
</dbReference>
<dbReference type="SUPFAM" id="SSF56300">
    <property type="entry name" value="Metallo-dependent phosphatases"/>
    <property type="match status" value="1"/>
</dbReference>